<evidence type="ECO:0000313" key="1">
    <source>
        <dbReference type="EMBL" id="GAA2139809.1"/>
    </source>
</evidence>
<organism evidence="1 2">
    <name type="scientific">Actinomadura napierensis</name>
    <dbReference type="NCBI Taxonomy" id="267854"/>
    <lineage>
        <taxon>Bacteria</taxon>
        <taxon>Bacillati</taxon>
        <taxon>Actinomycetota</taxon>
        <taxon>Actinomycetes</taxon>
        <taxon>Streptosporangiales</taxon>
        <taxon>Thermomonosporaceae</taxon>
        <taxon>Actinomadura</taxon>
    </lineage>
</organism>
<dbReference type="PANTHER" id="PTHR13812:SF19">
    <property type="entry name" value="KETIMINE REDUCTASE MU-CRYSTALLIN"/>
    <property type="match status" value="1"/>
</dbReference>
<dbReference type="RefSeq" id="WP_344268031.1">
    <property type="nucleotide sequence ID" value="NZ_BAAAMR010000029.1"/>
</dbReference>
<protein>
    <submittedName>
        <fullName evidence="1">Ornithine cyclodeaminase family protein</fullName>
    </submittedName>
</protein>
<dbReference type="Gene3D" id="3.40.50.720">
    <property type="entry name" value="NAD(P)-binding Rossmann-like Domain"/>
    <property type="match status" value="1"/>
</dbReference>
<sequence>MADPAGGVLVLDREATRAAAPPEAVLEAVRTALIAVAAGGVSAPPRVAARSGRGLLGAMPGHVPGLGLSAKLVSVFPGAAAGDHGAHRGIVAHFDAETGRPLAVMDAEAVTAVRTAAAATVAMRALARPGASRIAVIGTGTQARAQIELIAPLDGVELVVGARDPGKAERLVAGLPAGSTAAGVEAAVKSADVVFCCTSSREPVLQRSWLRDGAHLSSVGGSDGPEFGAETLRASSLFVEWPGAVTEPPPAGAWELQGTDPAGARLIGDVLAGRRPGRRSAAELTLFKSTGHAALDVAAASVVYRAARERGLGIAVDL</sequence>
<proteinExistence type="predicted"/>
<dbReference type="PIRSF" id="PIRSF001439">
    <property type="entry name" value="CryM"/>
    <property type="match status" value="1"/>
</dbReference>
<accession>A0ABN2ZBR6</accession>
<comment type="caution">
    <text evidence="1">The sequence shown here is derived from an EMBL/GenBank/DDBJ whole genome shotgun (WGS) entry which is preliminary data.</text>
</comment>
<keyword evidence="2" id="KW-1185">Reference proteome</keyword>
<evidence type="ECO:0000313" key="2">
    <source>
        <dbReference type="Proteomes" id="UP001501020"/>
    </source>
</evidence>
<dbReference type="InterPro" id="IPR023401">
    <property type="entry name" value="ODC_N"/>
</dbReference>
<dbReference type="InterPro" id="IPR003462">
    <property type="entry name" value="ODC_Mu_crystall"/>
</dbReference>
<dbReference type="SUPFAM" id="SSF51735">
    <property type="entry name" value="NAD(P)-binding Rossmann-fold domains"/>
    <property type="match status" value="1"/>
</dbReference>
<dbReference type="Gene3D" id="3.30.1780.10">
    <property type="entry name" value="ornithine cyclodeaminase, domain 1"/>
    <property type="match status" value="1"/>
</dbReference>
<dbReference type="Proteomes" id="UP001501020">
    <property type="component" value="Unassembled WGS sequence"/>
</dbReference>
<name>A0ABN2ZBR6_9ACTN</name>
<dbReference type="EMBL" id="BAAAMR010000029">
    <property type="protein sequence ID" value="GAA2139809.1"/>
    <property type="molecule type" value="Genomic_DNA"/>
</dbReference>
<reference evidence="1 2" key="1">
    <citation type="journal article" date="2019" name="Int. J. Syst. Evol. Microbiol.">
        <title>The Global Catalogue of Microorganisms (GCM) 10K type strain sequencing project: providing services to taxonomists for standard genome sequencing and annotation.</title>
        <authorList>
            <consortium name="The Broad Institute Genomics Platform"/>
            <consortium name="The Broad Institute Genome Sequencing Center for Infectious Disease"/>
            <person name="Wu L."/>
            <person name="Ma J."/>
        </authorList>
    </citation>
    <scope>NUCLEOTIDE SEQUENCE [LARGE SCALE GENOMIC DNA]</scope>
    <source>
        <strain evidence="1 2">JCM 13850</strain>
    </source>
</reference>
<dbReference type="Pfam" id="PF02423">
    <property type="entry name" value="OCD_Mu_crystall"/>
    <property type="match status" value="1"/>
</dbReference>
<gene>
    <name evidence="1" type="ORF">GCM10009727_36450</name>
</gene>
<dbReference type="PANTHER" id="PTHR13812">
    <property type="entry name" value="KETIMINE REDUCTASE MU-CRYSTALLIN"/>
    <property type="match status" value="1"/>
</dbReference>
<dbReference type="InterPro" id="IPR036291">
    <property type="entry name" value="NAD(P)-bd_dom_sf"/>
</dbReference>